<name>A0A7Y9ETH3_9MICO</name>
<gene>
    <name evidence="1" type="ORF">BKA02_000683</name>
</gene>
<protein>
    <submittedName>
        <fullName evidence="1">Uncharacterized protein</fullName>
    </submittedName>
</protein>
<organism evidence="1 2">
    <name type="scientific">Microbacterium pseudoresistens</name>
    <dbReference type="NCBI Taxonomy" id="640634"/>
    <lineage>
        <taxon>Bacteria</taxon>
        <taxon>Bacillati</taxon>
        <taxon>Actinomycetota</taxon>
        <taxon>Actinomycetes</taxon>
        <taxon>Micrococcales</taxon>
        <taxon>Microbacteriaceae</taxon>
        <taxon>Microbacterium</taxon>
    </lineage>
</organism>
<keyword evidence="2" id="KW-1185">Reference proteome</keyword>
<dbReference type="RefSeq" id="WP_179431328.1">
    <property type="nucleotide sequence ID" value="NZ_BAABLC010000005.1"/>
</dbReference>
<reference evidence="1 2" key="1">
    <citation type="submission" date="2020-07" db="EMBL/GenBank/DDBJ databases">
        <title>Sequencing the genomes of 1000 actinobacteria strains.</title>
        <authorList>
            <person name="Klenk H.-P."/>
        </authorList>
    </citation>
    <scope>NUCLEOTIDE SEQUENCE [LARGE SCALE GENOMIC DNA]</scope>
    <source>
        <strain evidence="1 2">DSM 22185</strain>
    </source>
</reference>
<dbReference type="Proteomes" id="UP000552045">
    <property type="component" value="Unassembled WGS sequence"/>
</dbReference>
<comment type="caution">
    <text evidence="1">The sequence shown here is derived from an EMBL/GenBank/DDBJ whole genome shotgun (WGS) entry which is preliminary data.</text>
</comment>
<evidence type="ECO:0000313" key="1">
    <source>
        <dbReference type="EMBL" id="NYD53628.1"/>
    </source>
</evidence>
<proteinExistence type="predicted"/>
<dbReference type="EMBL" id="JACCBH010000001">
    <property type="protein sequence ID" value="NYD53628.1"/>
    <property type="molecule type" value="Genomic_DNA"/>
</dbReference>
<dbReference type="AlphaFoldDB" id="A0A7Y9ETH3"/>
<sequence length="180" mass="20322">MTIQGTTTTTAFFAARDAYREARRRERQRIVARMAASGYRVPARGGHGAITYTSGHELDPPHDLRNWSWIDGVRHDGVTVRVMLQSFDQDPASGNEHVLYDRISIGVRPRRIHHSRWLTITELELPLDDASLDRLIELLDALRPHSSQQRARPTFTPKTLGAVVDINDKDALYNVLDGDG</sequence>
<evidence type="ECO:0000313" key="2">
    <source>
        <dbReference type="Proteomes" id="UP000552045"/>
    </source>
</evidence>
<accession>A0A7Y9ETH3</accession>